<dbReference type="EMBL" id="AGBW02010970">
    <property type="protein sequence ID" value="OWR47453.1"/>
    <property type="molecule type" value="Genomic_DNA"/>
</dbReference>
<accession>A0A212F167</accession>
<organism evidence="1 2">
    <name type="scientific">Danaus plexippus plexippus</name>
    <dbReference type="NCBI Taxonomy" id="278856"/>
    <lineage>
        <taxon>Eukaryota</taxon>
        <taxon>Metazoa</taxon>
        <taxon>Ecdysozoa</taxon>
        <taxon>Arthropoda</taxon>
        <taxon>Hexapoda</taxon>
        <taxon>Insecta</taxon>
        <taxon>Pterygota</taxon>
        <taxon>Neoptera</taxon>
        <taxon>Endopterygota</taxon>
        <taxon>Lepidoptera</taxon>
        <taxon>Glossata</taxon>
        <taxon>Ditrysia</taxon>
        <taxon>Papilionoidea</taxon>
        <taxon>Nymphalidae</taxon>
        <taxon>Danainae</taxon>
        <taxon>Danaini</taxon>
        <taxon>Danaina</taxon>
        <taxon>Danaus</taxon>
        <taxon>Danaus</taxon>
    </lineage>
</organism>
<dbReference type="InParanoid" id="A0A212F167"/>
<keyword evidence="2" id="KW-1185">Reference proteome</keyword>
<evidence type="ECO:0000313" key="1">
    <source>
        <dbReference type="EMBL" id="OWR47453.1"/>
    </source>
</evidence>
<comment type="caution">
    <text evidence="1">The sequence shown here is derived from an EMBL/GenBank/DDBJ whole genome shotgun (WGS) entry which is preliminary data.</text>
</comment>
<name>A0A212F167_DANPL</name>
<proteinExistence type="predicted"/>
<dbReference type="KEGG" id="dpl:KGM_200255"/>
<gene>
    <name evidence="1" type="ORF">KGM_200255</name>
</gene>
<dbReference type="AlphaFoldDB" id="A0A212F167"/>
<sequence>MVVKIYGDENMGDEENIKDIDFSYNKTDVEKMLEYCMDEYSQCISIDRKLSMCAENNSKVKKQFNSLCEMEYENCRSSNNESTWHYLKDEKC</sequence>
<reference evidence="1 2" key="1">
    <citation type="journal article" date="2011" name="Cell">
        <title>The monarch butterfly genome yields insights into long-distance migration.</title>
        <authorList>
            <person name="Zhan S."/>
            <person name="Merlin C."/>
            <person name="Boore J.L."/>
            <person name="Reppert S.M."/>
        </authorList>
    </citation>
    <scope>NUCLEOTIDE SEQUENCE [LARGE SCALE GENOMIC DNA]</scope>
    <source>
        <strain evidence="1">F-2</strain>
    </source>
</reference>
<evidence type="ECO:0000313" key="2">
    <source>
        <dbReference type="Proteomes" id="UP000007151"/>
    </source>
</evidence>
<dbReference type="Proteomes" id="UP000007151">
    <property type="component" value="Unassembled WGS sequence"/>
</dbReference>
<protein>
    <submittedName>
        <fullName evidence="1">Uncharacterized protein</fullName>
    </submittedName>
</protein>